<feature type="compositionally biased region" description="Polar residues" evidence="4">
    <location>
        <begin position="214"/>
        <end position="224"/>
    </location>
</feature>
<organism evidence="7 8">
    <name type="scientific">Geotrichum candidum</name>
    <name type="common">Oospora lactis</name>
    <name type="synonym">Dipodascus geotrichum</name>
    <dbReference type="NCBI Taxonomy" id="1173061"/>
    <lineage>
        <taxon>Eukaryota</taxon>
        <taxon>Fungi</taxon>
        <taxon>Dikarya</taxon>
        <taxon>Ascomycota</taxon>
        <taxon>Saccharomycotina</taxon>
        <taxon>Dipodascomycetes</taxon>
        <taxon>Dipodascales</taxon>
        <taxon>Dipodascaceae</taxon>
        <taxon>Geotrichum</taxon>
    </lineage>
</organism>
<feature type="domain" description="Ubiquitin fusion degradation protein UFD1 N-terminal subdomain 1" evidence="5">
    <location>
        <begin position="27"/>
        <end position="124"/>
    </location>
</feature>
<feature type="region of interest" description="Disordered" evidence="4">
    <location>
        <begin position="247"/>
        <end position="298"/>
    </location>
</feature>
<evidence type="ECO:0000259" key="6">
    <source>
        <dbReference type="Pfam" id="PF24842"/>
    </source>
</evidence>
<protein>
    <recommendedName>
        <fullName evidence="3">Ubiquitin fusion degradation protein 1</fullName>
    </recommendedName>
</protein>
<accession>A0A0J9XJC3</accession>
<dbReference type="GO" id="GO:0034098">
    <property type="term" value="C:VCP-NPL4-UFD1 AAA ATPase complex"/>
    <property type="evidence" value="ECO:0007669"/>
    <property type="project" value="TreeGrafter"/>
</dbReference>
<sequence>MFGFNDHQQGFFQSGWGASPRFGSSQFQKYFRCYPVVMMATNSREDLNYGGKVILPPSALNQLTMLNISYPMLFELSSEDTGLKTHGGVLEFTAEEGRVYLPQWMMEALGVAPGAIIKITNTNLEQGRFVKFEPQSTDFLDISDPRAVLENALRNYSTMTKGDIFQISYNNKVYAIRVLEVKPVNDAESICVIETDLNVDFAPPVGYVEPTPEPSASVSRTETPNPLGGMASSIQYNKLLQNDNLKNKQSFDPFAGGGKKISNRPSKKSSQPSTPGSLAASETAGSSDTAALDGTPNYTELPSNSAAALNLPFGQLFFGYPIVPLKNVEDEKARENAEKTGGSEPMFGGSGQTLRKSLKRKDQGAGSSGAKK</sequence>
<gene>
    <name evidence="7" type="ORF">BN980_GECA21s01176g</name>
</gene>
<dbReference type="Pfam" id="PF03152">
    <property type="entry name" value="UFD1_N1"/>
    <property type="match status" value="1"/>
</dbReference>
<evidence type="ECO:0000313" key="8">
    <source>
        <dbReference type="Proteomes" id="UP000242525"/>
    </source>
</evidence>
<dbReference type="GO" id="GO:0032182">
    <property type="term" value="F:ubiquitin-like protein binding"/>
    <property type="evidence" value="ECO:0007669"/>
    <property type="project" value="UniProtKB-ARBA"/>
</dbReference>
<feature type="region of interest" description="Disordered" evidence="4">
    <location>
        <begin position="208"/>
        <end position="231"/>
    </location>
</feature>
<dbReference type="InterPro" id="IPR042299">
    <property type="entry name" value="Ufd1-like_Nn"/>
</dbReference>
<dbReference type="AlphaFoldDB" id="A0A0J9XJC3"/>
<evidence type="ECO:0000256" key="1">
    <source>
        <dbReference type="ARBA" id="ARBA00006043"/>
    </source>
</evidence>
<dbReference type="GO" id="GO:0036503">
    <property type="term" value="P:ERAD pathway"/>
    <property type="evidence" value="ECO:0007669"/>
    <property type="project" value="TreeGrafter"/>
</dbReference>
<dbReference type="Pfam" id="PF24842">
    <property type="entry name" value="UFD1_N2"/>
    <property type="match status" value="1"/>
</dbReference>
<dbReference type="PANTHER" id="PTHR12555">
    <property type="entry name" value="UBIQUITIN FUSION DEGRADATON PROTEIN 1"/>
    <property type="match status" value="1"/>
</dbReference>
<dbReference type="InterPro" id="IPR055417">
    <property type="entry name" value="UFD1_N1"/>
</dbReference>
<dbReference type="Gene3D" id="3.10.330.10">
    <property type="match status" value="1"/>
</dbReference>
<reference evidence="7" key="1">
    <citation type="submission" date="2014-03" db="EMBL/GenBank/DDBJ databases">
        <authorList>
            <person name="Casaregola S."/>
        </authorList>
    </citation>
    <scope>NUCLEOTIDE SEQUENCE [LARGE SCALE GENOMIC DNA]</scope>
    <source>
        <strain evidence="7">CLIB 918</strain>
    </source>
</reference>
<proteinExistence type="inferred from homology"/>
<evidence type="ECO:0000256" key="4">
    <source>
        <dbReference type="SAM" id="MobiDB-lite"/>
    </source>
</evidence>
<dbReference type="OrthoDB" id="422728at2759"/>
<dbReference type="InterPro" id="IPR004854">
    <property type="entry name" value="Ufd1-like"/>
</dbReference>
<dbReference type="Proteomes" id="UP000242525">
    <property type="component" value="Unassembled WGS sequence"/>
</dbReference>
<comment type="caution">
    <text evidence="7">The sequence shown here is derived from an EMBL/GenBank/DDBJ whole genome shotgun (WGS) entry which is preliminary data.</text>
</comment>
<comment type="similarity">
    <text evidence="1">Belongs to the UFD1 family.</text>
</comment>
<dbReference type="GO" id="GO:0006511">
    <property type="term" value="P:ubiquitin-dependent protein catabolic process"/>
    <property type="evidence" value="ECO:0007669"/>
    <property type="project" value="InterPro"/>
</dbReference>
<dbReference type="FunFam" id="2.40.40.50:FF:000001">
    <property type="entry name" value="Ubiquitin fusion degradation protein 1 homolog"/>
    <property type="match status" value="1"/>
</dbReference>
<dbReference type="STRING" id="1173061.A0A0J9XJC3"/>
<keyword evidence="2" id="KW-0833">Ubl conjugation pathway</keyword>
<keyword evidence="8" id="KW-1185">Reference proteome</keyword>
<name>A0A0J9XJC3_GEOCN</name>
<dbReference type="GO" id="GO:0031593">
    <property type="term" value="F:polyubiquitin modification-dependent protein binding"/>
    <property type="evidence" value="ECO:0007669"/>
    <property type="project" value="TreeGrafter"/>
</dbReference>
<evidence type="ECO:0000256" key="3">
    <source>
        <dbReference type="ARBA" id="ARBA00074895"/>
    </source>
</evidence>
<dbReference type="Gene3D" id="2.40.40.50">
    <property type="entry name" value="Ubiquitin fusion degradation protein UFD1, N-terminal domain"/>
    <property type="match status" value="1"/>
</dbReference>
<dbReference type="FunFam" id="3.10.330.10:FF:000002">
    <property type="entry name" value="ubiquitin fusion degradation protein 1 homolog"/>
    <property type="match status" value="1"/>
</dbReference>
<dbReference type="InterPro" id="IPR055418">
    <property type="entry name" value="UFD1_N2"/>
</dbReference>
<evidence type="ECO:0000313" key="7">
    <source>
        <dbReference type="EMBL" id="CDO57434.1"/>
    </source>
</evidence>
<dbReference type="PANTHER" id="PTHR12555:SF13">
    <property type="entry name" value="UBIQUITIN RECOGNITION FACTOR IN ER-ASSOCIATED DEGRADATION PROTEIN 1"/>
    <property type="match status" value="1"/>
</dbReference>
<feature type="region of interest" description="Disordered" evidence="4">
    <location>
        <begin position="331"/>
        <end position="372"/>
    </location>
</feature>
<feature type="domain" description="Ubiquitin fusion degradation protein UFD1 N-terminal subdomain 2" evidence="6">
    <location>
        <begin position="126"/>
        <end position="204"/>
    </location>
</feature>
<dbReference type="EMBL" id="CCBN010000021">
    <property type="protein sequence ID" value="CDO57434.1"/>
    <property type="molecule type" value="Genomic_DNA"/>
</dbReference>
<evidence type="ECO:0000256" key="2">
    <source>
        <dbReference type="ARBA" id="ARBA00022786"/>
    </source>
</evidence>
<evidence type="ECO:0000259" key="5">
    <source>
        <dbReference type="Pfam" id="PF03152"/>
    </source>
</evidence>